<keyword evidence="8 11" id="KW-0067">ATP-binding</keyword>
<evidence type="ECO:0000259" key="12">
    <source>
        <dbReference type="PROSITE" id="PS51553"/>
    </source>
</evidence>
<evidence type="ECO:0000256" key="5">
    <source>
        <dbReference type="ARBA" id="ARBA00022741"/>
    </source>
</evidence>
<dbReference type="CDD" id="cd01997">
    <property type="entry name" value="GMP_synthase_C"/>
    <property type="match status" value="1"/>
</dbReference>
<keyword evidence="6 11" id="KW-0332">GMP biosynthesis</keyword>
<dbReference type="SUPFAM" id="SSF52317">
    <property type="entry name" value="Class I glutamine amidotransferase-like"/>
    <property type="match status" value="1"/>
</dbReference>
<dbReference type="PROSITE" id="PS51273">
    <property type="entry name" value="GATASE_TYPE_1"/>
    <property type="match status" value="1"/>
</dbReference>
<name>A0A478FQP2_9MOLU</name>
<evidence type="ECO:0000313" key="14">
    <source>
        <dbReference type="Proteomes" id="UP000324831"/>
    </source>
</evidence>
<dbReference type="Pfam" id="PF00958">
    <property type="entry name" value="GMP_synt_C"/>
    <property type="match status" value="1"/>
</dbReference>
<evidence type="ECO:0000313" key="13">
    <source>
        <dbReference type="EMBL" id="GCE63254.1"/>
    </source>
</evidence>
<dbReference type="GO" id="GO:0005524">
    <property type="term" value="F:ATP binding"/>
    <property type="evidence" value="ECO:0007669"/>
    <property type="project" value="UniProtKB-UniRule"/>
</dbReference>
<dbReference type="Gene3D" id="3.40.50.620">
    <property type="entry name" value="HUPs"/>
    <property type="match status" value="1"/>
</dbReference>
<comment type="pathway">
    <text evidence="2">Purine metabolism; GMP biosynthesis; GMP from XMP (L-Gln route): step 1/1.</text>
</comment>
<comment type="caution">
    <text evidence="13">The sequence shown here is derived from an EMBL/GenBank/DDBJ whole genome shotgun (WGS) entry which is preliminary data.</text>
</comment>
<dbReference type="PROSITE" id="PS51553">
    <property type="entry name" value="GMPS_ATP_PPASE"/>
    <property type="match status" value="1"/>
</dbReference>
<dbReference type="InterPro" id="IPR029062">
    <property type="entry name" value="Class_I_gatase-like"/>
</dbReference>
<proteinExistence type="predicted"/>
<dbReference type="EMBL" id="BIMN01000001">
    <property type="protein sequence ID" value="GCE63254.1"/>
    <property type="molecule type" value="Genomic_DNA"/>
</dbReference>
<evidence type="ECO:0000256" key="9">
    <source>
        <dbReference type="ARBA" id="ARBA00022962"/>
    </source>
</evidence>
<dbReference type="GO" id="GO:0005829">
    <property type="term" value="C:cytosol"/>
    <property type="evidence" value="ECO:0007669"/>
    <property type="project" value="TreeGrafter"/>
</dbReference>
<evidence type="ECO:0000256" key="6">
    <source>
        <dbReference type="ARBA" id="ARBA00022749"/>
    </source>
</evidence>
<evidence type="ECO:0000256" key="1">
    <source>
        <dbReference type="ARBA" id="ARBA00002332"/>
    </source>
</evidence>
<dbReference type="SUPFAM" id="SSF52402">
    <property type="entry name" value="Adenine nucleotide alpha hydrolases-like"/>
    <property type="match status" value="1"/>
</dbReference>
<dbReference type="UniPathway" id="UPA00189">
    <property type="reaction ID" value="UER00296"/>
</dbReference>
<dbReference type="Pfam" id="PF00117">
    <property type="entry name" value="GATase"/>
    <property type="match status" value="1"/>
</dbReference>
<evidence type="ECO:0000256" key="2">
    <source>
        <dbReference type="ARBA" id="ARBA00005153"/>
    </source>
</evidence>
<dbReference type="Pfam" id="PF01507">
    <property type="entry name" value="PAPS_reduct"/>
    <property type="match status" value="1"/>
</dbReference>
<keyword evidence="5 11" id="KW-0547">Nucleotide-binding</keyword>
<dbReference type="NCBIfam" id="TIGR00888">
    <property type="entry name" value="guaA_Nterm"/>
    <property type="match status" value="1"/>
</dbReference>
<dbReference type="EC" id="6.3.5.2" evidence="3"/>
<dbReference type="InterPro" id="IPR001674">
    <property type="entry name" value="GMP_synth_C"/>
</dbReference>
<evidence type="ECO:0000256" key="11">
    <source>
        <dbReference type="PROSITE-ProRule" id="PRU00886"/>
    </source>
</evidence>
<evidence type="ECO:0000256" key="10">
    <source>
        <dbReference type="ARBA" id="ARBA00031356"/>
    </source>
</evidence>
<dbReference type="NCBIfam" id="NF000848">
    <property type="entry name" value="PRK00074.1"/>
    <property type="match status" value="1"/>
</dbReference>
<dbReference type="NCBIfam" id="TIGR00884">
    <property type="entry name" value="guaA_Cterm"/>
    <property type="match status" value="1"/>
</dbReference>
<evidence type="ECO:0000256" key="3">
    <source>
        <dbReference type="ARBA" id="ARBA00012746"/>
    </source>
</evidence>
<dbReference type="PANTHER" id="PTHR11922:SF2">
    <property type="entry name" value="GMP SYNTHASE [GLUTAMINE-HYDROLYZING]"/>
    <property type="match status" value="1"/>
</dbReference>
<evidence type="ECO:0000256" key="4">
    <source>
        <dbReference type="ARBA" id="ARBA00022598"/>
    </source>
</evidence>
<evidence type="ECO:0000256" key="7">
    <source>
        <dbReference type="ARBA" id="ARBA00022755"/>
    </source>
</evidence>
<reference evidence="13 14" key="1">
    <citation type="submission" date="2019-01" db="EMBL/GenBank/DDBJ databases">
        <title>Draft genome sequences of Candidatus Mycoplasma haemohominis SWG34-3 identified from a patient with pyrexia, anemia and liver dysfunction.</title>
        <authorList>
            <person name="Sekizuka T."/>
            <person name="Hattori N."/>
            <person name="Katano H."/>
            <person name="Takuma T."/>
            <person name="Ito T."/>
            <person name="Arai N."/>
            <person name="Yanai R."/>
            <person name="Ishii S."/>
            <person name="Miura Y."/>
            <person name="Tokunaga T."/>
            <person name="Watanabe H."/>
            <person name="Nomura N."/>
            <person name="Eguchi J."/>
            <person name="Arai T."/>
            <person name="Hasegawa H."/>
            <person name="Nakamaki T."/>
            <person name="Wakita T."/>
            <person name="Niki Y."/>
            <person name="Kuroda M."/>
        </authorList>
    </citation>
    <scope>NUCLEOTIDE SEQUENCE [LARGE SCALE GENOMIC DNA]</scope>
    <source>
        <strain evidence="13">SWG34-3</strain>
    </source>
</reference>
<feature type="binding site" evidence="11">
    <location>
        <begin position="218"/>
        <end position="224"/>
    </location>
    <ligand>
        <name>ATP</name>
        <dbReference type="ChEBI" id="CHEBI:30616"/>
    </ligand>
</feature>
<comment type="function">
    <text evidence="1">Catalyzes the synthesis of GMP from XMP.</text>
</comment>
<dbReference type="PANTHER" id="PTHR11922">
    <property type="entry name" value="GMP SYNTHASE-RELATED"/>
    <property type="match status" value="1"/>
</dbReference>
<evidence type="ECO:0000256" key="8">
    <source>
        <dbReference type="ARBA" id="ARBA00022840"/>
    </source>
</evidence>
<dbReference type="GO" id="GO:0003921">
    <property type="term" value="F:GMP synthase activity"/>
    <property type="evidence" value="ECO:0007669"/>
    <property type="project" value="InterPro"/>
</dbReference>
<keyword evidence="7 11" id="KW-0658">Purine biosynthesis</keyword>
<gene>
    <name evidence="13" type="primary">guaA</name>
    <name evidence="13" type="ORF">MHSWG343_02390</name>
</gene>
<dbReference type="AlphaFoldDB" id="A0A478FQP2"/>
<protein>
    <recommendedName>
        <fullName evidence="3">GMP synthase (glutamine-hydrolyzing)</fullName>
        <ecNumber evidence="3">6.3.5.2</ecNumber>
    </recommendedName>
    <alternativeName>
        <fullName evidence="10">Glutamine amidotransferase</fullName>
    </alternativeName>
</protein>
<feature type="domain" description="GMPS ATP-PPase" evidence="12">
    <location>
        <begin position="191"/>
        <end position="379"/>
    </location>
</feature>
<sequence length="504" mass="56912">MVLVVDFGSQYTELLVRSIRTSKVFAEVISCNNPNLIKEASEYSAIVLSGSHHTAKDELHENIFKQLMELKKPMLCVCYGMQVMHKITGGEIDYGNCSEFGNTKIRIYKDHPIVDGIPVIFETWMSHNDSVIELGKGFVSVARTDVCHSVTVDDERKIYTVQFHPEVEHSRFGLRLIKNFLFLVCGLKENWSIGDVVTKKIEYIKNKVKNEYVYLAISGGLDSSVVAQLLSKSKSKAKLIFVDTGLLEDSKFRPTINYFKTEFQNDLIVVRAKDIFLEKLKGITDPEEKRKIIGNLFLEIFKEEIKKHGNGKFLAQGTIHSDLIESGQKNQSQTIKTHHNTVSSLKETFELVEPLADLFKDEVKNLGVQLGLPSFITNIKPFPGPGYSIRIIGEVTENKIEILKKVDRILVSKLIEKNIYQAASQCFSVIMNSRTVGVIGDRRSYGYVVAIRAVNSKNMMTATPTLIPIEILTELSNEIVNKVPEITRVVYDLTSKPPATIEWE</sequence>
<dbReference type="Proteomes" id="UP000324831">
    <property type="component" value="Unassembled WGS sequence"/>
</dbReference>
<dbReference type="Gene3D" id="3.40.50.880">
    <property type="match status" value="1"/>
</dbReference>
<dbReference type="InterPro" id="IPR025777">
    <property type="entry name" value="GMPS_ATP_PPase_dom"/>
</dbReference>
<accession>A0A478FQP2</accession>
<keyword evidence="9" id="KW-0315">Glutamine amidotransferase</keyword>
<dbReference type="InterPro" id="IPR017926">
    <property type="entry name" value="GATASE"/>
</dbReference>
<dbReference type="FunFam" id="3.30.300.10:FF:000002">
    <property type="entry name" value="GMP synthase [glutamine-hydrolyzing]"/>
    <property type="match status" value="1"/>
</dbReference>
<dbReference type="Gene3D" id="3.30.300.10">
    <property type="match status" value="1"/>
</dbReference>
<keyword evidence="4" id="KW-0436">Ligase</keyword>
<organism evidence="13 14">
    <name type="scientific">Candidatus Mycoplasma haematohominis</name>
    <dbReference type="NCBI Taxonomy" id="1494318"/>
    <lineage>
        <taxon>Bacteria</taxon>
        <taxon>Bacillati</taxon>
        <taxon>Mycoplasmatota</taxon>
        <taxon>Mollicutes</taxon>
        <taxon>Mycoplasmataceae</taxon>
        <taxon>Mycoplasma</taxon>
    </lineage>
</organism>
<dbReference type="InterPro" id="IPR002500">
    <property type="entry name" value="PAPS_reduct_dom"/>
</dbReference>
<dbReference type="InterPro" id="IPR004739">
    <property type="entry name" value="GMP_synth_GATase"/>
</dbReference>
<dbReference type="SUPFAM" id="SSF54810">
    <property type="entry name" value="GMP synthetase C-terminal dimerisation domain"/>
    <property type="match status" value="1"/>
</dbReference>
<dbReference type="InterPro" id="IPR014729">
    <property type="entry name" value="Rossmann-like_a/b/a_fold"/>
</dbReference>